<name>A0A9P6AGD7_9AGAM</name>
<protein>
    <submittedName>
        <fullName evidence="2">Uncharacterized protein</fullName>
    </submittedName>
</protein>
<evidence type="ECO:0000313" key="3">
    <source>
        <dbReference type="Proteomes" id="UP000886523"/>
    </source>
</evidence>
<feature type="compositionally biased region" description="Basic and acidic residues" evidence="1">
    <location>
        <begin position="42"/>
        <end position="55"/>
    </location>
</feature>
<reference evidence="2" key="1">
    <citation type="journal article" date="2020" name="Nat. Commun.">
        <title>Large-scale genome sequencing of mycorrhizal fungi provides insights into the early evolution of symbiotic traits.</title>
        <authorList>
            <person name="Miyauchi S."/>
            <person name="Kiss E."/>
            <person name="Kuo A."/>
            <person name="Drula E."/>
            <person name="Kohler A."/>
            <person name="Sanchez-Garcia M."/>
            <person name="Morin E."/>
            <person name="Andreopoulos B."/>
            <person name="Barry K.W."/>
            <person name="Bonito G."/>
            <person name="Buee M."/>
            <person name="Carver A."/>
            <person name="Chen C."/>
            <person name="Cichocki N."/>
            <person name="Clum A."/>
            <person name="Culley D."/>
            <person name="Crous P.W."/>
            <person name="Fauchery L."/>
            <person name="Girlanda M."/>
            <person name="Hayes R.D."/>
            <person name="Keri Z."/>
            <person name="LaButti K."/>
            <person name="Lipzen A."/>
            <person name="Lombard V."/>
            <person name="Magnuson J."/>
            <person name="Maillard F."/>
            <person name="Murat C."/>
            <person name="Nolan M."/>
            <person name="Ohm R.A."/>
            <person name="Pangilinan J."/>
            <person name="Pereira M.F."/>
            <person name="Perotto S."/>
            <person name="Peter M."/>
            <person name="Pfister S."/>
            <person name="Riley R."/>
            <person name="Sitrit Y."/>
            <person name="Stielow J.B."/>
            <person name="Szollosi G."/>
            <person name="Zifcakova L."/>
            <person name="Stursova M."/>
            <person name="Spatafora J.W."/>
            <person name="Tedersoo L."/>
            <person name="Vaario L.M."/>
            <person name="Yamada A."/>
            <person name="Yan M."/>
            <person name="Wang P."/>
            <person name="Xu J."/>
            <person name="Bruns T."/>
            <person name="Baldrian P."/>
            <person name="Vilgalys R."/>
            <person name="Dunand C."/>
            <person name="Henrissat B."/>
            <person name="Grigoriev I.V."/>
            <person name="Hibbett D."/>
            <person name="Nagy L.G."/>
            <person name="Martin F.M."/>
        </authorList>
    </citation>
    <scope>NUCLEOTIDE SEQUENCE</scope>
    <source>
        <strain evidence="2">UP504</strain>
    </source>
</reference>
<proteinExistence type="predicted"/>
<comment type="caution">
    <text evidence="2">The sequence shown here is derived from an EMBL/GenBank/DDBJ whole genome shotgun (WGS) entry which is preliminary data.</text>
</comment>
<sequence length="300" mass="34050">MTTGIEVVTPHLGAFWMPAIAGVELCFFPAPYATTQQGTAKQELDDHTPPLRQHETPSSPRYRHQASKNRDDPYNDLPEQESPPEKQDAKPMTPTHPTNPPTNARETNAHPRTPAHERPPNEHPPTKTRHTNTTCPPKPTIRQTSTAKRLPPNQTFQTHLPKWVFSLREDHLTRTSCTIHPLRRVHFTVRHLTRRMHRSGPGQNTGPCSHPYPPILDFPQHIRGRNKYGATHPLRWVSPLPDIRLDKCTDQVQSKTQDHAAPTPPTLDFPQQRNTKQIRCHTPAEAGYHTIDTACDIPPL</sequence>
<feature type="region of interest" description="Disordered" evidence="1">
    <location>
        <begin position="250"/>
        <end position="274"/>
    </location>
</feature>
<feature type="compositionally biased region" description="Polar residues" evidence="1">
    <location>
        <begin position="131"/>
        <end position="153"/>
    </location>
</feature>
<feature type="region of interest" description="Disordered" evidence="1">
    <location>
        <begin position="37"/>
        <end position="153"/>
    </location>
</feature>
<keyword evidence="3" id="KW-1185">Reference proteome</keyword>
<dbReference type="EMBL" id="MU129225">
    <property type="protein sequence ID" value="KAF9504451.1"/>
    <property type="molecule type" value="Genomic_DNA"/>
</dbReference>
<organism evidence="2 3">
    <name type="scientific">Hydnum rufescens UP504</name>
    <dbReference type="NCBI Taxonomy" id="1448309"/>
    <lineage>
        <taxon>Eukaryota</taxon>
        <taxon>Fungi</taxon>
        <taxon>Dikarya</taxon>
        <taxon>Basidiomycota</taxon>
        <taxon>Agaricomycotina</taxon>
        <taxon>Agaricomycetes</taxon>
        <taxon>Cantharellales</taxon>
        <taxon>Hydnaceae</taxon>
        <taxon>Hydnum</taxon>
    </lineage>
</organism>
<evidence type="ECO:0000313" key="2">
    <source>
        <dbReference type="EMBL" id="KAF9504451.1"/>
    </source>
</evidence>
<evidence type="ECO:0000256" key="1">
    <source>
        <dbReference type="SAM" id="MobiDB-lite"/>
    </source>
</evidence>
<dbReference type="AlphaFoldDB" id="A0A9P6AGD7"/>
<accession>A0A9P6AGD7</accession>
<feature type="compositionally biased region" description="Basic and acidic residues" evidence="1">
    <location>
        <begin position="114"/>
        <end position="125"/>
    </location>
</feature>
<gene>
    <name evidence="2" type="ORF">BS47DRAFT_1368787</name>
</gene>
<dbReference type="Proteomes" id="UP000886523">
    <property type="component" value="Unassembled WGS sequence"/>
</dbReference>